<dbReference type="AlphaFoldDB" id="A0A974XPH9"/>
<keyword evidence="3" id="KW-0804">Transcription</keyword>
<evidence type="ECO:0000256" key="1">
    <source>
        <dbReference type="ARBA" id="ARBA00023015"/>
    </source>
</evidence>
<keyword evidence="6" id="KW-1185">Reference proteome</keyword>
<reference evidence="5" key="1">
    <citation type="submission" date="2021-03" db="EMBL/GenBank/DDBJ databases">
        <title>Alkalibacter marinus sp. nov., isolated from tidal flat sediment.</title>
        <authorList>
            <person name="Namirimu T."/>
            <person name="Yang J.-A."/>
            <person name="Yang S.-H."/>
            <person name="Kim Y.-J."/>
            <person name="Kwon K.K."/>
        </authorList>
    </citation>
    <scope>NUCLEOTIDE SEQUENCE</scope>
    <source>
        <strain evidence="5">ES005</strain>
    </source>
</reference>
<keyword evidence="1" id="KW-0805">Transcription regulation</keyword>
<accession>A0A974XPH9</accession>
<gene>
    <name evidence="5" type="ORF">J0B03_02060</name>
</gene>
<dbReference type="Proteomes" id="UP000663499">
    <property type="component" value="Chromosome"/>
</dbReference>
<evidence type="ECO:0000256" key="3">
    <source>
        <dbReference type="ARBA" id="ARBA00023163"/>
    </source>
</evidence>
<protein>
    <submittedName>
        <fullName evidence="5">Winged helix-turn-helix transcriptional regulator</fullName>
    </submittedName>
</protein>
<dbReference type="NCBIfam" id="NF033788">
    <property type="entry name" value="HTH_metalloreg"/>
    <property type="match status" value="1"/>
</dbReference>
<dbReference type="InterPro" id="IPR051081">
    <property type="entry name" value="HTH_MetalResp_TranReg"/>
</dbReference>
<proteinExistence type="predicted"/>
<dbReference type="InterPro" id="IPR011991">
    <property type="entry name" value="ArsR-like_HTH"/>
</dbReference>
<dbReference type="PANTHER" id="PTHR33154:SF28">
    <property type="entry name" value="HTH-TYPE TRANSCRIPTIONAL REGULATOR YGAV-RELATED"/>
    <property type="match status" value="1"/>
</dbReference>
<organism evidence="5 6">
    <name type="scientific">Alkalibacter rhizosphaerae</name>
    <dbReference type="NCBI Taxonomy" id="2815577"/>
    <lineage>
        <taxon>Bacteria</taxon>
        <taxon>Bacillati</taxon>
        <taxon>Bacillota</taxon>
        <taxon>Clostridia</taxon>
        <taxon>Eubacteriales</taxon>
        <taxon>Eubacteriaceae</taxon>
        <taxon>Alkalibacter</taxon>
    </lineage>
</organism>
<dbReference type="EMBL" id="CP071444">
    <property type="protein sequence ID" value="QSX09631.1"/>
    <property type="molecule type" value="Genomic_DNA"/>
</dbReference>
<dbReference type="KEGG" id="alka:J0B03_02060"/>
<feature type="domain" description="HTH arsR-type" evidence="4">
    <location>
        <begin position="3"/>
        <end position="98"/>
    </location>
</feature>
<sequence length="100" mass="11742">MFDTQIEMKEVAHLLKVLANENRLMIVCYLIQEAMTVSQLHERFEHMTQSALSQHLSILKAHKILKSEKQGLSVTYEIYDSRIEKVISVLKNNYCNFEKK</sequence>
<dbReference type="InterPro" id="IPR036390">
    <property type="entry name" value="WH_DNA-bd_sf"/>
</dbReference>
<dbReference type="Pfam" id="PF01022">
    <property type="entry name" value="HTH_5"/>
    <property type="match status" value="1"/>
</dbReference>
<dbReference type="Gene3D" id="1.10.10.10">
    <property type="entry name" value="Winged helix-like DNA-binding domain superfamily/Winged helix DNA-binding domain"/>
    <property type="match status" value="1"/>
</dbReference>
<dbReference type="SMART" id="SM00418">
    <property type="entry name" value="HTH_ARSR"/>
    <property type="match status" value="1"/>
</dbReference>
<dbReference type="PANTHER" id="PTHR33154">
    <property type="entry name" value="TRANSCRIPTIONAL REGULATOR, ARSR FAMILY"/>
    <property type="match status" value="1"/>
</dbReference>
<evidence type="ECO:0000256" key="2">
    <source>
        <dbReference type="ARBA" id="ARBA00023125"/>
    </source>
</evidence>
<dbReference type="SUPFAM" id="SSF46785">
    <property type="entry name" value="Winged helix' DNA-binding domain"/>
    <property type="match status" value="1"/>
</dbReference>
<dbReference type="GO" id="GO:0003700">
    <property type="term" value="F:DNA-binding transcription factor activity"/>
    <property type="evidence" value="ECO:0007669"/>
    <property type="project" value="InterPro"/>
</dbReference>
<evidence type="ECO:0000259" key="4">
    <source>
        <dbReference type="PROSITE" id="PS50987"/>
    </source>
</evidence>
<dbReference type="InterPro" id="IPR001845">
    <property type="entry name" value="HTH_ArsR_DNA-bd_dom"/>
</dbReference>
<dbReference type="PROSITE" id="PS50987">
    <property type="entry name" value="HTH_ARSR_2"/>
    <property type="match status" value="1"/>
</dbReference>
<dbReference type="InterPro" id="IPR036388">
    <property type="entry name" value="WH-like_DNA-bd_sf"/>
</dbReference>
<evidence type="ECO:0000313" key="5">
    <source>
        <dbReference type="EMBL" id="QSX09631.1"/>
    </source>
</evidence>
<name>A0A974XPH9_9FIRM</name>
<evidence type="ECO:0000313" key="6">
    <source>
        <dbReference type="Proteomes" id="UP000663499"/>
    </source>
</evidence>
<dbReference type="PRINTS" id="PR00778">
    <property type="entry name" value="HTHARSR"/>
</dbReference>
<keyword evidence="2" id="KW-0238">DNA-binding</keyword>
<dbReference type="CDD" id="cd00090">
    <property type="entry name" value="HTH_ARSR"/>
    <property type="match status" value="1"/>
</dbReference>
<dbReference type="GO" id="GO:0003677">
    <property type="term" value="F:DNA binding"/>
    <property type="evidence" value="ECO:0007669"/>
    <property type="project" value="UniProtKB-KW"/>
</dbReference>